<dbReference type="STRING" id="1798683.A3C90_00240"/>
<dbReference type="PANTHER" id="PTHR21485:SF3">
    <property type="entry name" value="N-ACYLNEURAMINATE CYTIDYLYLTRANSFERASE"/>
    <property type="match status" value="1"/>
</dbReference>
<dbReference type="Gene3D" id="3.90.550.10">
    <property type="entry name" value="Spore Coat Polysaccharide Biosynthesis Protein SpsA, Chain A"/>
    <property type="match status" value="1"/>
</dbReference>
<dbReference type="PANTHER" id="PTHR21485">
    <property type="entry name" value="HAD SUPERFAMILY MEMBERS CMAS AND KDSC"/>
    <property type="match status" value="1"/>
</dbReference>
<dbReference type="SUPFAM" id="SSF53448">
    <property type="entry name" value="Nucleotide-diphospho-sugar transferases"/>
    <property type="match status" value="1"/>
</dbReference>
<evidence type="ECO:0000313" key="1">
    <source>
        <dbReference type="EMBL" id="OGH69534.1"/>
    </source>
</evidence>
<dbReference type="InterPro" id="IPR029044">
    <property type="entry name" value="Nucleotide-diphossugar_trans"/>
</dbReference>
<dbReference type="EMBL" id="MFQE01000077">
    <property type="protein sequence ID" value="OGH69534.1"/>
    <property type="molecule type" value="Genomic_DNA"/>
</dbReference>
<proteinExistence type="predicted"/>
<evidence type="ECO:0000313" key="2">
    <source>
        <dbReference type="Proteomes" id="UP000177457"/>
    </source>
</evidence>
<organism evidence="1 2">
    <name type="scientific">Candidatus Magasanikbacteria bacterium RIFCSPHIGHO2_02_FULL_51_14</name>
    <dbReference type="NCBI Taxonomy" id="1798683"/>
    <lineage>
        <taxon>Bacteria</taxon>
        <taxon>Candidatus Magasanikiibacteriota</taxon>
    </lineage>
</organism>
<gene>
    <name evidence="1" type="ORF">A3C90_00240</name>
</gene>
<dbReference type="Proteomes" id="UP000177457">
    <property type="component" value="Unassembled WGS sequence"/>
</dbReference>
<dbReference type="InterPro" id="IPR003329">
    <property type="entry name" value="Cytidylyl_trans"/>
</dbReference>
<dbReference type="Pfam" id="PF02348">
    <property type="entry name" value="CTP_transf_3"/>
    <property type="match status" value="1"/>
</dbReference>
<accession>A0A1F6MD41</accession>
<dbReference type="GO" id="GO:0008781">
    <property type="term" value="F:N-acylneuraminate cytidylyltransferase activity"/>
    <property type="evidence" value="ECO:0007669"/>
    <property type="project" value="TreeGrafter"/>
</dbReference>
<comment type="caution">
    <text evidence="1">The sequence shown here is derived from an EMBL/GenBank/DDBJ whole genome shotgun (WGS) entry which is preliminary data.</text>
</comment>
<reference evidence="1 2" key="1">
    <citation type="journal article" date="2016" name="Nat. Commun.">
        <title>Thousands of microbial genomes shed light on interconnected biogeochemical processes in an aquifer system.</title>
        <authorList>
            <person name="Anantharaman K."/>
            <person name="Brown C.T."/>
            <person name="Hug L.A."/>
            <person name="Sharon I."/>
            <person name="Castelle C.J."/>
            <person name="Probst A.J."/>
            <person name="Thomas B.C."/>
            <person name="Singh A."/>
            <person name="Wilkins M.J."/>
            <person name="Karaoz U."/>
            <person name="Brodie E.L."/>
            <person name="Williams K.H."/>
            <person name="Hubbard S.S."/>
            <person name="Banfield J.F."/>
        </authorList>
    </citation>
    <scope>NUCLEOTIDE SEQUENCE [LARGE SCALE GENOMIC DNA]</scope>
</reference>
<evidence type="ECO:0008006" key="3">
    <source>
        <dbReference type="Google" id="ProtNLM"/>
    </source>
</evidence>
<dbReference type="InterPro" id="IPR050793">
    <property type="entry name" value="CMP-NeuNAc_synthase"/>
</dbReference>
<name>A0A1F6MD41_9BACT</name>
<protein>
    <recommendedName>
        <fullName evidence="3">Acylneuraminate cytidylyltransferase</fullName>
    </recommendedName>
</protein>
<sequence length="233" mass="26504">MFNEYKHIAAIIPARGGSKRIPRKNLAMIAGKPMIAYSIEDAMNARLVDRVIVSTEDEKIADVSRQYGADVIDRPQELAQDGASSESALLHVLDELEKRGERKPDLLVFLQCTSPMRYANDIDTAVETLARERADSLFSAARNFGLIWAKGERGLHSITHEYATRRREQDMDEQYRENGSLYVFKPEILRSANNRLGGTIAIYEMDMWTSFQVDSPEDLELAELIIRHRKGIF</sequence>
<dbReference type="CDD" id="cd02513">
    <property type="entry name" value="CMP-NeuAc_Synthase"/>
    <property type="match status" value="1"/>
</dbReference>
<dbReference type="AlphaFoldDB" id="A0A1F6MD41"/>